<keyword evidence="1 3" id="KW-0732">Signal</keyword>
<feature type="region of interest" description="Disordered" evidence="2">
    <location>
        <begin position="30"/>
        <end position="53"/>
    </location>
</feature>
<sequence>MKKLKSTRFTTAMAACVALTMLAAGCSSSKTTTDSGSSQTPQSTSTSQTEPATDKTYQISWSVNNLLQPVDKDAEMVRYWNDKFNINLDIWNIESNNYQELINLKFASNEIPDRLSVGSFQDLQKYVDQDIVAEIPLEMLQKYAPNIYAKTEKELPGAFNYAKVDDKIYGIPKLIHQARFREPVIWRGDWLKNVGIEKSPETLEEFEQALYKIANEDPDKNNKKDTYGLSKSALNMIYGAFGYLPTQWAEKDGKLVYGAVQPEMKQALALLNKWFKDKVIDPEFVTGENQGGYWALSHAFINGRIGLTGLGAYYHWKPLLFEGDGNSHDYVELKKVNAAAADSLVYGMPPKGTDGLMGTTQANLINGTFIAFGKQLEKEPDKLAKILQVIDGISADSYENYLTATYGIKGKTWDFDANQIPVYLNGLTITETSKMGAGNTMESLELIEFVAKRNEKVEGWAKENNYTEGGKKDSLLAPLPSGSKYLVELDKIREQAYIAIITGEQPVDYFDEFVKKWKSNGGDQLEKEANEWYANAAK</sequence>
<evidence type="ECO:0000256" key="3">
    <source>
        <dbReference type="SAM" id="SignalP"/>
    </source>
</evidence>
<reference evidence="4 5" key="1">
    <citation type="submission" date="2021-03" db="EMBL/GenBank/DDBJ databases">
        <title>Genomic Encyclopedia of Type Strains, Phase IV (KMG-IV): sequencing the most valuable type-strain genomes for metagenomic binning, comparative biology and taxonomic classification.</title>
        <authorList>
            <person name="Goeker M."/>
        </authorList>
    </citation>
    <scope>NUCLEOTIDE SEQUENCE [LARGE SCALE GENOMIC DNA]</scope>
    <source>
        <strain evidence="4 5">DSM 26048</strain>
    </source>
</reference>
<feature type="chain" id="PRO_5046976364" evidence="3">
    <location>
        <begin position="24"/>
        <end position="538"/>
    </location>
</feature>
<organism evidence="4 5">
    <name type="scientific">Paenibacillus eucommiae</name>
    <dbReference type="NCBI Taxonomy" id="1355755"/>
    <lineage>
        <taxon>Bacteria</taxon>
        <taxon>Bacillati</taxon>
        <taxon>Bacillota</taxon>
        <taxon>Bacilli</taxon>
        <taxon>Bacillales</taxon>
        <taxon>Paenibacillaceae</taxon>
        <taxon>Paenibacillus</taxon>
    </lineage>
</organism>
<evidence type="ECO:0000313" key="4">
    <source>
        <dbReference type="EMBL" id="MBP1989406.1"/>
    </source>
</evidence>
<feature type="signal peptide" evidence="3">
    <location>
        <begin position="1"/>
        <end position="23"/>
    </location>
</feature>
<dbReference type="Proteomes" id="UP001519287">
    <property type="component" value="Unassembled WGS sequence"/>
</dbReference>
<evidence type="ECO:0000256" key="2">
    <source>
        <dbReference type="SAM" id="MobiDB-lite"/>
    </source>
</evidence>
<accession>A0ABS4IPB4</accession>
<keyword evidence="5" id="KW-1185">Reference proteome</keyword>
<dbReference type="Gene3D" id="3.40.190.10">
    <property type="entry name" value="Periplasmic binding protein-like II"/>
    <property type="match status" value="3"/>
</dbReference>
<dbReference type="RefSeq" id="WP_209970219.1">
    <property type="nucleotide sequence ID" value="NZ_JAGGLB010000002.1"/>
</dbReference>
<dbReference type="EMBL" id="JAGGLB010000002">
    <property type="protein sequence ID" value="MBP1989406.1"/>
    <property type="molecule type" value="Genomic_DNA"/>
</dbReference>
<dbReference type="PANTHER" id="PTHR43649">
    <property type="entry name" value="ARABINOSE-BINDING PROTEIN-RELATED"/>
    <property type="match status" value="1"/>
</dbReference>
<proteinExistence type="predicted"/>
<dbReference type="PANTHER" id="PTHR43649:SF33">
    <property type="entry name" value="POLYGALACTURONAN_RHAMNOGALACTURONAN-BINDING PROTEIN YTCQ"/>
    <property type="match status" value="1"/>
</dbReference>
<dbReference type="PROSITE" id="PS51257">
    <property type="entry name" value="PROKAR_LIPOPROTEIN"/>
    <property type="match status" value="1"/>
</dbReference>
<protein>
    <submittedName>
        <fullName evidence="4">Aldouronate transport system substrate-binding protein</fullName>
    </submittedName>
</protein>
<dbReference type="SUPFAM" id="SSF53850">
    <property type="entry name" value="Periplasmic binding protein-like II"/>
    <property type="match status" value="1"/>
</dbReference>
<dbReference type="InterPro" id="IPR050490">
    <property type="entry name" value="Bact_solute-bd_prot1"/>
</dbReference>
<evidence type="ECO:0000256" key="1">
    <source>
        <dbReference type="ARBA" id="ARBA00022729"/>
    </source>
</evidence>
<gene>
    <name evidence="4" type="ORF">J2Z66_001001</name>
</gene>
<comment type="caution">
    <text evidence="4">The sequence shown here is derived from an EMBL/GenBank/DDBJ whole genome shotgun (WGS) entry which is preliminary data.</text>
</comment>
<evidence type="ECO:0000313" key="5">
    <source>
        <dbReference type="Proteomes" id="UP001519287"/>
    </source>
</evidence>
<name>A0ABS4IPB4_9BACL</name>
<feature type="compositionally biased region" description="Low complexity" evidence="2">
    <location>
        <begin position="30"/>
        <end position="49"/>
    </location>
</feature>